<sequence>MAQQAIGRVQWGDLTFGPGSPYSVTGIEGLDDLPAIRSEDVDRPGQHGDYTGPDYTGARVVQLKLGLRGETPDDLRALSIALRNATQPQRQPAPLQFLDQNILLWAKVRKRAIPYDAEYLWRIGDAALELYCADPYLYGLEERSASTAAYSPSAGRTYPFVHPRVYGDAGTSGRLTAVNDGASPAYPVLRLDGPVANPAIEQLDGGILTLDATLQVGEFLIIDTRSRAVLFMGSTPRRTWVRAGSAWPLLQPGPNEIAYRGSALPGAPGQSSLLTVTWRDTSL</sequence>
<evidence type="ECO:0000313" key="3">
    <source>
        <dbReference type="EMBL" id="NEE11988.1"/>
    </source>
</evidence>
<gene>
    <name evidence="3" type="ORF">G3M58_36720</name>
</gene>
<protein>
    <submittedName>
        <fullName evidence="3">Phage tail family protein</fullName>
    </submittedName>
</protein>
<organism evidence="3">
    <name type="scientific">Streptomyces sp. SID7499</name>
    <dbReference type="NCBI Taxonomy" id="2706086"/>
    <lineage>
        <taxon>Bacteria</taxon>
        <taxon>Bacillati</taxon>
        <taxon>Actinomycetota</taxon>
        <taxon>Actinomycetes</taxon>
        <taxon>Kitasatosporales</taxon>
        <taxon>Streptomycetaceae</taxon>
        <taxon>Streptomyces</taxon>
    </lineage>
</organism>
<evidence type="ECO:0000259" key="1">
    <source>
        <dbReference type="Pfam" id="PF05709"/>
    </source>
</evidence>
<comment type="caution">
    <text evidence="3">The sequence shown here is derived from an EMBL/GenBank/DDBJ whole genome shotgun (WGS) entry which is preliminary data.</text>
</comment>
<dbReference type="Gene3D" id="2.60.120.860">
    <property type="match status" value="1"/>
</dbReference>
<proteinExistence type="predicted"/>
<dbReference type="Gene3D" id="2.40.30.200">
    <property type="match status" value="1"/>
</dbReference>
<dbReference type="InterPro" id="IPR054738">
    <property type="entry name" value="Siphovirus-type_tail_C"/>
</dbReference>
<dbReference type="EMBL" id="JAAGMN010003906">
    <property type="protein sequence ID" value="NEE11988.1"/>
    <property type="molecule type" value="Genomic_DNA"/>
</dbReference>
<dbReference type="Pfam" id="PF05709">
    <property type="entry name" value="Sipho_tail"/>
    <property type="match status" value="1"/>
</dbReference>
<name>A0A6G3X2F5_9ACTN</name>
<feature type="domain" description="Siphovirus-type tail component RIFT-related" evidence="1">
    <location>
        <begin position="31"/>
        <end position="132"/>
    </location>
</feature>
<evidence type="ECO:0000259" key="2">
    <source>
        <dbReference type="Pfam" id="PF22768"/>
    </source>
</evidence>
<dbReference type="Pfam" id="PF22768">
    <property type="entry name" value="SPP1_Dit"/>
    <property type="match status" value="1"/>
</dbReference>
<reference evidence="3" key="1">
    <citation type="submission" date="2020-01" db="EMBL/GenBank/DDBJ databases">
        <title>Insect and environment-associated Actinomycetes.</title>
        <authorList>
            <person name="Currrie C."/>
            <person name="Chevrette M."/>
            <person name="Carlson C."/>
            <person name="Stubbendieck R."/>
            <person name="Wendt-Pienkowski E."/>
        </authorList>
    </citation>
    <scope>NUCLEOTIDE SEQUENCE</scope>
    <source>
        <strain evidence="3">SID7499</strain>
    </source>
</reference>
<feature type="domain" description="Siphovirus-type tail component C-terminal" evidence="2">
    <location>
        <begin position="181"/>
        <end position="261"/>
    </location>
</feature>
<accession>A0A6G3X2F5</accession>
<dbReference type="AlphaFoldDB" id="A0A6G3X2F5"/>
<dbReference type="InterPro" id="IPR008841">
    <property type="entry name" value="Siphovirus-type_tail_N"/>
</dbReference>